<evidence type="ECO:0000256" key="1">
    <source>
        <dbReference type="ARBA" id="ARBA00023015"/>
    </source>
</evidence>
<dbReference type="STRING" id="305900.GV64_21405"/>
<evidence type="ECO:0000256" key="2">
    <source>
        <dbReference type="ARBA" id="ARBA00023125"/>
    </source>
</evidence>
<accession>A0A081KFL3</accession>
<organism evidence="6 7">
    <name type="scientific">Endozoicomonas elysicola</name>
    <dbReference type="NCBI Taxonomy" id="305900"/>
    <lineage>
        <taxon>Bacteria</taxon>
        <taxon>Pseudomonadati</taxon>
        <taxon>Pseudomonadota</taxon>
        <taxon>Gammaproteobacteria</taxon>
        <taxon>Oceanospirillales</taxon>
        <taxon>Endozoicomonadaceae</taxon>
        <taxon>Endozoicomonas</taxon>
    </lineage>
</organism>
<proteinExistence type="predicted"/>
<keyword evidence="1" id="KW-0805">Transcription regulation</keyword>
<evidence type="ECO:0000313" key="6">
    <source>
        <dbReference type="EMBL" id="KEI72939.1"/>
    </source>
</evidence>
<gene>
    <name evidence="6" type="ORF">GV64_21405</name>
</gene>
<keyword evidence="2 4" id="KW-0238">DNA-binding</keyword>
<sequence>MGRSSSFNRQQVLSDALDLFWSRGFYACSLKQLEEATEMHPGSLYYHFKNKEQLYLCVLEYYLEWQLQQRIDKYLIYSPSLQDLRRFFTSGYRHSQEVSYRNCCFLVSTSNELHLLSDDASELVKRGIQSLRKGFIEFIDEVINPKENSNANIDHEVIASELLNLYLSTQLMAKVNPNQHMLDKQVKQSLDNLFSSFPPK</sequence>
<dbReference type="InterPro" id="IPR036271">
    <property type="entry name" value="Tet_transcr_reg_TetR-rel_C_sf"/>
</dbReference>
<dbReference type="Gene3D" id="1.10.357.10">
    <property type="entry name" value="Tetracycline Repressor, domain 2"/>
    <property type="match status" value="1"/>
</dbReference>
<evidence type="ECO:0000256" key="4">
    <source>
        <dbReference type="PROSITE-ProRule" id="PRU00335"/>
    </source>
</evidence>
<dbReference type="InterPro" id="IPR009057">
    <property type="entry name" value="Homeodomain-like_sf"/>
</dbReference>
<dbReference type="InterPro" id="IPR001647">
    <property type="entry name" value="HTH_TetR"/>
</dbReference>
<evidence type="ECO:0000313" key="7">
    <source>
        <dbReference type="Proteomes" id="UP000027997"/>
    </source>
</evidence>
<dbReference type="Pfam" id="PF00440">
    <property type="entry name" value="TetR_N"/>
    <property type="match status" value="1"/>
</dbReference>
<dbReference type="EMBL" id="JOJP01000001">
    <property type="protein sequence ID" value="KEI72939.1"/>
    <property type="molecule type" value="Genomic_DNA"/>
</dbReference>
<keyword evidence="3" id="KW-0804">Transcription</keyword>
<dbReference type="PANTHER" id="PTHR47506">
    <property type="entry name" value="TRANSCRIPTIONAL REGULATORY PROTEIN"/>
    <property type="match status" value="1"/>
</dbReference>
<feature type="domain" description="HTH tetR-type" evidence="5">
    <location>
        <begin position="6"/>
        <end position="66"/>
    </location>
</feature>
<keyword evidence="7" id="KW-1185">Reference proteome</keyword>
<name>A0A081KFL3_9GAMM</name>
<reference evidence="6 7" key="1">
    <citation type="submission" date="2014-06" db="EMBL/GenBank/DDBJ databases">
        <title>Whole Genome Sequences of Three Symbiotic Endozoicomonas Bacteria.</title>
        <authorList>
            <person name="Neave M.J."/>
            <person name="Apprill A."/>
            <person name="Voolstra C.R."/>
        </authorList>
    </citation>
    <scope>NUCLEOTIDE SEQUENCE [LARGE SCALE GENOMIC DNA]</scope>
    <source>
        <strain evidence="6 7">DSM 22380</strain>
    </source>
</reference>
<dbReference type="Proteomes" id="UP000027997">
    <property type="component" value="Unassembled WGS sequence"/>
</dbReference>
<evidence type="ECO:0000259" key="5">
    <source>
        <dbReference type="PROSITE" id="PS50977"/>
    </source>
</evidence>
<dbReference type="PANTHER" id="PTHR47506:SF1">
    <property type="entry name" value="HTH-TYPE TRANSCRIPTIONAL REGULATOR YJDC"/>
    <property type="match status" value="1"/>
</dbReference>
<dbReference type="GO" id="GO:0003677">
    <property type="term" value="F:DNA binding"/>
    <property type="evidence" value="ECO:0007669"/>
    <property type="project" value="UniProtKB-UniRule"/>
</dbReference>
<protein>
    <recommendedName>
        <fullName evidence="5">HTH tetR-type domain-containing protein</fullName>
    </recommendedName>
</protein>
<dbReference type="eggNOG" id="COG1309">
    <property type="taxonomic scope" value="Bacteria"/>
</dbReference>
<dbReference type="RefSeq" id="WP_020581637.1">
    <property type="nucleotide sequence ID" value="NZ_JOJP01000001.1"/>
</dbReference>
<dbReference type="AlphaFoldDB" id="A0A081KFL3"/>
<evidence type="ECO:0000256" key="3">
    <source>
        <dbReference type="ARBA" id="ARBA00023163"/>
    </source>
</evidence>
<dbReference type="SUPFAM" id="SSF48498">
    <property type="entry name" value="Tetracyclin repressor-like, C-terminal domain"/>
    <property type="match status" value="1"/>
</dbReference>
<dbReference type="PRINTS" id="PR00455">
    <property type="entry name" value="HTHTETR"/>
</dbReference>
<feature type="DNA-binding region" description="H-T-H motif" evidence="4">
    <location>
        <begin position="29"/>
        <end position="48"/>
    </location>
</feature>
<dbReference type="SUPFAM" id="SSF46689">
    <property type="entry name" value="Homeodomain-like"/>
    <property type="match status" value="1"/>
</dbReference>
<dbReference type="PROSITE" id="PS50977">
    <property type="entry name" value="HTH_TETR_2"/>
    <property type="match status" value="1"/>
</dbReference>
<comment type="caution">
    <text evidence="6">The sequence shown here is derived from an EMBL/GenBank/DDBJ whole genome shotgun (WGS) entry which is preliminary data.</text>
</comment>